<organism evidence="10 11">
    <name type="scientific">Branchiostoma belcheri</name>
    <name type="common">Amphioxus</name>
    <dbReference type="NCBI Taxonomy" id="7741"/>
    <lineage>
        <taxon>Eukaryota</taxon>
        <taxon>Metazoa</taxon>
        <taxon>Chordata</taxon>
        <taxon>Cephalochordata</taxon>
        <taxon>Leptocardii</taxon>
        <taxon>Amphioxiformes</taxon>
        <taxon>Branchiostomatidae</taxon>
        <taxon>Branchiostoma</taxon>
    </lineage>
</organism>
<comment type="similarity">
    <text evidence="2 9">Belongs to the cytochrome P450 family.</text>
</comment>
<reference evidence="11" key="1">
    <citation type="submission" date="2025-08" db="UniProtKB">
        <authorList>
            <consortium name="RefSeq"/>
        </authorList>
    </citation>
    <scope>IDENTIFICATION</scope>
    <source>
        <tissue evidence="11">Gonad</tissue>
    </source>
</reference>
<dbReference type="PROSITE" id="PS00086">
    <property type="entry name" value="CYTOCHROME_P450"/>
    <property type="match status" value="1"/>
</dbReference>
<dbReference type="AlphaFoldDB" id="A0A6P4ZQ17"/>
<keyword evidence="7 9" id="KW-0503">Monooxygenase</keyword>
<evidence type="ECO:0000256" key="6">
    <source>
        <dbReference type="ARBA" id="ARBA00023004"/>
    </source>
</evidence>
<evidence type="ECO:0000256" key="2">
    <source>
        <dbReference type="ARBA" id="ARBA00010617"/>
    </source>
</evidence>
<dbReference type="GeneID" id="109476522"/>
<dbReference type="Gene3D" id="1.10.630.10">
    <property type="entry name" value="Cytochrome P450"/>
    <property type="match status" value="1"/>
</dbReference>
<keyword evidence="6 8" id="KW-0408">Iron</keyword>
<dbReference type="Proteomes" id="UP000515135">
    <property type="component" value="Unplaced"/>
</dbReference>
<evidence type="ECO:0000256" key="7">
    <source>
        <dbReference type="ARBA" id="ARBA00023033"/>
    </source>
</evidence>
<evidence type="ECO:0000256" key="3">
    <source>
        <dbReference type="ARBA" id="ARBA00022617"/>
    </source>
</evidence>
<dbReference type="SUPFAM" id="SSF48264">
    <property type="entry name" value="Cytochrome P450"/>
    <property type="match status" value="1"/>
</dbReference>
<evidence type="ECO:0000313" key="11">
    <source>
        <dbReference type="RefSeq" id="XP_019633062.1"/>
    </source>
</evidence>
<dbReference type="GO" id="GO:0020037">
    <property type="term" value="F:heme binding"/>
    <property type="evidence" value="ECO:0007669"/>
    <property type="project" value="InterPro"/>
</dbReference>
<dbReference type="InterPro" id="IPR017972">
    <property type="entry name" value="Cyt_P450_CS"/>
</dbReference>
<keyword evidence="10" id="KW-1185">Reference proteome</keyword>
<evidence type="ECO:0000256" key="5">
    <source>
        <dbReference type="ARBA" id="ARBA00023002"/>
    </source>
</evidence>
<evidence type="ECO:0000256" key="4">
    <source>
        <dbReference type="ARBA" id="ARBA00022723"/>
    </source>
</evidence>
<dbReference type="OrthoDB" id="3945418at2759"/>
<dbReference type="PRINTS" id="PR00463">
    <property type="entry name" value="EP450I"/>
</dbReference>
<gene>
    <name evidence="11" type="primary">LOC109476522</name>
</gene>
<dbReference type="RefSeq" id="XP_019633062.1">
    <property type="nucleotide sequence ID" value="XM_019777503.1"/>
</dbReference>
<dbReference type="InterPro" id="IPR001128">
    <property type="entry name" value="Cyt_P450"/>
</dbReference>
<dbReference type="GO" id="GO:0016705">
    <property type="term" value="F:oxidoreductase activity, acting on paired donors, with incorporation or reduction of molecular oxygen"/>
    <property type="evidence" value="ECO:0007669"/>
    <property type="project" value="InterPro"/>
</dbReference>
<dbReference type="CDD" id="cd11054">
    <property type="entry name" value="CYP24A1-like"/>
    <property type="match status" value="1"/>
</dbReference>
<dbReference type="GO" id="GO:0005506">
    <property type="term" value="F:iron ion binding"/>
    <property type="evidence" value="ECO:0007669"/>
    <property type="project" value="InterPro"/>
</dbReference>
<protein>
    <submittedName>
        <fullName evidence="11">Cholesterol side-chain cleavage enzyme, mitochondrial-like</fullName>
    </submittedName>
</protein>
<dbReference type="KEGG" id="bbel:109476522"/>
<dbReference type="GO" id="GO:0004497">
    <property type="term" value="F:monooxygenase activity"/>
    <property type="evidence" value="ECO:0007669"/>
    <property type="project" value="UniProtKB-KW"/>
</dbReference>
<dbReference type="InterPro" id="IPR036396">
    <property type="entry name" value="Cyt_P450_sf"/>
</dbReference>
<feature type="binding site" description="axial binding residue" evidence="8">
    <location>
        <position position="466"/>
    </location>
    <ligand>
        <name>heme</name>
        <dbReference type="ChEBI" id="CHEBI:30413"/>
    </ligand>
    <ligandPart>
        <name>Fe</name>
        <dbReference type="ChEBI" id="CHEBI:18248"/>
    </ligandPart>
</feature>
<evidence type="ECO:0000256" key="1">
    <source>
        <dbReference type="ARBA" id="ARBA00001971"/>
    </source>
</evidence>
<dbReference type="InterPro" id="IPR002401">
    <property type="entry name" value="Cyt_P450_E_grp-I"/>
</dbReference>
<evidence type="ECO:0000313" key="10">
    <source>
        <dbReference type="Proteomes" id="UP000515135"/>
    </source>
</evidence>
<sequence>MTFRLAKCLSSPGSTLLYSRHSSLGLRASRWKSTVSGQVEHGEEKEGATAKPFEAIPGPKGLPFVGTALHAALGGWMDKLHIHSQNRWRQYGSIFKETIGPQTWVTIADPDDVAAVLRAEGRYPRRYAFESFIMAREIMDKKLGVFLENDETWQHYRTLLNKKLLRPQQAAVFTPLMDEAACNLVSYLRRKRDQGGRVTDFQGHLFRWSMESGSTAMFNQHLGLLSENPPQLAKDFISSIIKILDTTNAMMTFPPKVHKALNTKAWRDHLEGWQTCFEITKQLIQEIMEREMERKEEEEEMPDLVSYLLSVKLSPEEVLANIVDVLGAAVDTTSNTMCFTLHTLARHPNIQEKLHDEVVRFAPDHQAPVTQEQVHKMPYLRGVIKEVLRLYPVTYINSRVLNHDAVVCGYKIPAGKTIIICPYVMGRDPKNFDNPEEFHPERWYRENSKNLKAFAWLPFGFGPRSCVGRRIAETEMHLALIRICQNFKLEQEKPEELVGKVRALLVPEKSVDLKLIDR</sequence>
<keyword evidence="4 8" id="KW-0479">Metal-binding</keyword>
<dbReference type="PRINTS" id="PR00385">
    <property type="entry name" value="P450"/>
</dbReference>
<evidence type="ECO:0000256" key="9">
    <source>
        <dbReference type="RuleBase" id="RU000461"/>
    </source>
</evidence>
<keyword evidence="3 8" id="KW-0349">Heme</keyword>
<dbReference type="PANTHER" id="PTHR24279">
    <property type="entry name" value="CYTOCHROME P450"/>
    <property type="match status" value="1"/>
</dbReference>
<dbReference type="PANTHER" id="PTHR24279:SF120">
    <property type="entry name" value="CYTOCHROME P450"/>
    <property type="match status" value="1"/>
</dbReference>
<accession>A0A6P4ZQ17</accession>
<dbReference type="GO" id="GO:0042359">
    <property type="term" value="P:vitamin D metabolic process"/>
    <property type="evidence" value="ECO:0007669"/>
    <property type="project" value="UniProtKB-ARBA"/>
</dbReference>
<dbReference type="InterPro" id="IPR050479">
    <property type="entry name" value="CYP11_CYP27_families"/>
</dbReference>
<dbReference type="FunFam" id="1.10.630.10:FF:000006">
    <property type="entry name" value="Cytochrome P450 302a1, mitochondrial"/>
    <property type="match status" value="1"/>
</dbReference>
<name>A0A6P4ZQ17_BRABE</name>
<dbReference type="Pfam" id="PF00067">
    <property type="entry name" value="p450"/>
    <property type="match status" value="1"/>
</dbReference>
<evidence type="ECO:0000256" key="8">
    <source>
        <dbReference type="PIRSR" id="PIRSR602401-1"/>
    </source>
</evidence>
<comment type="cofactor">
    <cofactor evidence="1 8">
        <name>heme</name>
        <dbReference type="ChEBI" id="CHEBI:30413"/>
    </cofactor>
</comment>
<keyword evidence="5 9" id="KW-0560">Oxidoreductase</keyword>
<proteinExistence type="inferred from homology"/>